<evidence type="ECO:0000313" key="3">
    <source>
        <dbReference type="Proteomes" id="UP000677913"/>
    </source>
</evidence>
<feature type="compositionally biased region" description="Pro residues" evidence="1">
    <location>
        <begin position="291"/>
        <end position="302"/>
    </location>
</feature>
<reference evidence="2" key="1">
    <citation type="submission" date="2021-04" db="EMBL/GenBank/DDBJ databases">
        <title>Genome based classification of Actinospica acidithermotolerans sp. nov., an actinobacterium isolated from an Indonesian hot spring.</title>
        <authorList>
            <person name="Kusuma A.B."/>
            <person name="Putra K.E."/>
            <person name="Nafisah S."/>
            <person name="Loh J."/>
            <person name="Nouioui I."/>
            <person name="Goodfellow M."/>
        </authorList>
    </citation>
    <scope>NUCLEOTIDE SEQUENCE</scope>
    <source>
        <strain evidence="2">DSM 45618</strain>
    </source>
</reference>
<proteinExistence type="predicted"/>
<dbReference type="EMBL" id="JAGSXH010000143">
    <property type="protein sequence ID" value="MBS2966370.1"/>
    <property type="molecule type" value="Genomic_DNA"/>
</dbReference>
<organism evidence="2 3">
    <name type="scientific">Actinocrinis puniceicyclus</name>
    <dbReference type="NCBI Taxonomy" id="977794"/>
    <lineage>
        <taxon>Bacteria</taxon>
        <taxon>Bacillati</taxon>
        <taxon>Actinomycetota</taxon>
        <taxon>Actinomycetes</taxon>
        <taxon>Catenulisporales</taxon>
        <taxon>Actinospicaceae</taxon>
        <taxon>Actinocrinis</taxon>
    </lineage>
</organism>
<evidence type="ECO:0000313" key="2">
    <source>
        <dbReference type="EMBL" id="MBS2966370.1"/>
    </source>
</evidence>
<accession>A0A8J8BF80</accession>
<dbReference type="Proteomes" id="UP000677913">
    <property type="component" value="Unassembled WGS sequence"/>
</dbReference>
<protein>
    <submittedName>
        <fullName evidence="2">Uncharacterized protein</fullName>
    </submittedName>
</protein>
<keyword evidence="3" id="KW-1185">Reference proteome</keyword>
<dbReference type="RefSeq" id="WP_211471375.1">
    <property type="nucleotide sequence ID" value="NZ_JAGSXH010000143.1"/>
</dbReference>
<comment type="caution">
    <text evidence="2">The sequence shown here is derived from an EMBL/GenBank/DDBJ whole genome shotgun (WGS) entry which is preliminary data.</text>
</comment>
<name>A0A8J8BF80_9ACTN</name>
<feature type="region of interest" description="Disordered" evidence="1">
    <location>
        <begin position="281"/>
        <end position="302"/>
    </location>
</feature>
<gene>
    <name evidence="2" type="ORF">KGA66_25225</name>
</gene>
<evidence type="ECO:0000256" key="1">
    <source>
        <dbReference type="SAM" id="MobiDB-lite"/>
    </source>
</evidence>
<dbReference type="AlphaFoldDB" id="A0A8J8BF80"/>
<sequence>MTDVQLLQAVYLVGADLLNGLAPVIQDSFARWGSATEMGDPRFPHGMPVTVRGHLLTMTTDAHDAFGLALVGLHRHATAAALGPIRTVAETLAWARWLLEDLDEDGRRARAYRRTMQGIDSYTEAGKALERIAGGSADAEAKWLLAAGQRMKEHLMVMAAQDGVTIADKPGSASKLMEQYVPEHGGFLSYAVLSSAGTHPGPARAMQFYGAPGTGIDYDFKGKHHVRAYWIAQAILLHLNLCALAAPVLGWGQGWQALGKRTRDRLGPLSEEAERRYVEPLRRAMVGKPDPGGPPPPGDPLS</sequence>